<dbReference type="GO" id="GO:0006400">
    <property type="term" value="P:tRNA modification"/>
    <property type="evidence" value="ECO:0007669"/>
    <property type="project" value="InterPro"/>
</dbReference>
<name>A0A976QWC1_THEOR</name>
<dbReference type="SUPFAM" id="SSF143437">
    <property type="entry name" value="THUMP domain-like"/>
    <property type="match status" value="1"/>
</dbReference>
<dbReference type="EMBL" id="CP056068">
    <property type="protein sequence ID" value="UKJ90792.2"/>
    <property type="molecule type" value="Genomic_DNA"/>
</dbReference>
<dbReference type="AlphaFoldDB" id="A0A976QWC1"/>
<feature type="region of interest" description="Disordered" evidence="1">
    <location>
        <begin position="211"/>
        <end position="241"/>
    </location>
</feature>
<dbReference type="InterPro" id="IPR015655">
    <property type="entry name" value="PP2C"/>
</dbReference>
<feature type="compositionally biased region" description="Basic and acidic residues" evidence="1">
    <location>
        <begin position="13"/>
        <end position="27"/>
    </location>
</feature>
<feature type="region of interest" description="Disordered" evidence="1">
    <location>
        <begin position="1"/>
        <end position="31"/>
    </location>
</feature>
<dbReference type="SUPFAM" id="SSF81606">
    <property type="entry name" value="PP2C-like"/>
    <property type="match status" value="1"/>
</dbReference>
<dbReference type="PANTHER" id="PTHR47992">
    <property type="entry name" value="PROTEIN PHOSPHATASE"/>
    <property type="match status" value="1"/>
</dbReference>
<feature type="compositionally biased region" description="Polar residues" evidence="1">
    <location>
        <begin position="232"/>
        <end position="241"/>
    </location>
</feature>
<protein>
    <recommendedName>
        <fullName evidence="2">PPM-type phosphatase domain-containing protein</fullName>
    </recommendedName>
</protein>
<dbReference type="Proteomes" id="UP000244803">
    <property type="component" value="Chromosome 2"/>
</dbReference>
<dbReference type="PROSITE" id="PS51746">
    <property type="entry name" value="PPM_2"/>
    <property type="match status" value="1"/>
</dbReference>
<dbReference type="Pfam" id="PF00481">
    <property type="entry name" value="PP2C"/>
    <property type="match status" value="2"/>
</dbReference>
<feature type="compositionally biased region" description="Basic and acidic residues" evidence="1">
    <location>
        <begin position="220"/>
        <end position="231"/>
    </location>
</feature>
<dbReference type="Gene3D" id="3.60.40.10">
    <property type="entry name" value="PPM-type phosphatase domain"/>
    <property type="match status" value="1"/>
</dbReference>
<feature type="compositionally biased region" description="Acidic residues" evidence="1">
    <location>
        <begin position="370"/>
        <end position="380"/>
    </location>
</feature>
<evidence type="ECO:0000256" key="1">
    <source>
        <dbReference type="SAM" id="MobiDB-lite"/>
    </source>
</evidence>
<feature type="region of interest" description="Disordered" evidence="1">
    <location>
        <begin position="804"/>
        <end position="835"/>
    </location>
</feature>
<dbReference type="GO" id="GO:0003723">
    <property type="term" value="F:RNA binding"/>
    <property type="evidence" value="ECO:0007669"/>
    <property type="project" value="InterPro"/>
</dbReference>
<dbReference type="GO" id="GO:0004722">
    <property type="term" value="F:protein serine/threonine phosphatase activity"/>
    <property type="evidence" value="ECO:0007669"/>
    <property type="project" value="InterPro"/>
</dbReference>
<feature type="region of interest" description="Disordered" evidence="1">
    <location>
        <begin position="349"/>
        <end position="380"/>
    </location>
</feature>
<feature type="compositionally biased region" description="Acidic residues" evidence="1">
    <location>
        <begin position="823"/>
        <end position="835"/>
    </location>
</feature>
<proteinExistence type="predicted"/>
<evidence type="ECO:0000313" key="4">
    <source>
        <dbReference type="Proteomes" id="UP000244803"/>
    </source>
</evidence>
<feature type="domain" description="PPM-type phosphatase" evidence="2">
    <location>
        <begin position="391"/>
        <end position="792"/>
    </location>
</feature>
<dbReference type="CDD" id="cd11717">
    <property type="entry name" value="THUMP_THUMPD1_like"/>
    <property type="match status" value="1"/>
</dbReference>
<organism evidence="3 4">
    <name type="scientific">Theileria orientalis</name>
    <dbReference type="NCBI Taxonomy" id="68886"/>
    <lineage>
        <taxon>Eukaryota</taxon>
        <taxon>Sar</taxon>
        <taxon>Alveolata</taxon>
        <taxon>Apicomplexa</taxon>
        <taxon>Aconoidasida</taxon>
        <taxon>Piroplasmida</taxon>
        <taxon>Theileriidae</taxon>
        <taxon>Theileria</taxon>
    </lineage>
</organism>
<evidence type="ECO:0000259" key="2">
    <source>
        <dbReference type="PROSITE" id="PS51746"/>
    </source>
</evidence>
<sequence>MGKTPLDTPRSTGRRDNKTIKGSEKGFGRRKNAPKWNRIKQENGKLILGTKGLLVTNSMVGKYKDAMQEILSILREHSGLEGVHREESKTNPVEPKDMDLERLLEQEISQVNEDFSRFVPGSCISKGLNFVVFKYKEDVPSKYVQGIFTRILENKAYTARFLSKIVPIDCICNANLNDLKNVLENIFKSEFPLSAIGEDVCLDKAEPVGADSTIDTTSDDNTRKSEDKGTNSDDNPSEKPSVNKDTWALYFKRTNSNSLSHDSVLDLVTQLLGGKYRVNLKFPDKLIVVCVVKSYSLRVPESGQWFPDPESEWYIHESQDWMHNPNENVYFHIESKTIVPFNRREEPVAHSNEDVYGDSDAQADNGHEEEREDREEEDDEDLAIDFNKDLMAGTSSHKGQLESKVENEDRFITRECLSIQYVSNSEALCYFSGVFDGHQGPACSDYIVKHLKNNILTVFRQTLTSNSFKKRKMMSNNSFKLNQFPSNSDHDPTQDTLNQNVDWEIYNLLYAIKKGVEMLDYNYCSYCVNSQLSYNSLNNPQSSAQHKIDPSNIFNLNGSTLNLLFLMGPDEYGRLKLIAANVGDSRAILCLRDGEKYVAKDLTLDHKPNLKKERERIVKGGGSVERIQNTWRALIRVDQRVINDLGSRVKGVSSAALNVLNGKLKQIGNIHKEANLADGHDRVSPLLGIRRHDKGVVCGLSTSRSIGDYILKGNIISGEVDLFVFDVDFDDYMFVVQCTDGITDRLSSQEIVDSILESIADGLSPEKAAEKVVKLAEHKKSFDDKTCNIIYFTWHKDFYRKVLDPDKPEAPENEADQSNQVEQSEDQEEEEDIFM</sequence>
<dbReference type="Gene3D" id="3.30.2300.10">
    <property type="entry name" value="THUMP superfamily"/>
    <property type="match status" value="1"/>
</dbReference>
<reference evidence="3" key="1">
    <citation type="submission" date="2022-07" db="EMBL/GenBank/DDBJ databases">
        <title>Evaluation of T. orientalis genome assembly methods using nanopore sequencing and analysis of variation between genomes.</title>
        <authorList>
            <person name="Yam J."/>
            <person name="Micallef M.L."/>
            <person name="Liu M."/>
            <person name="Djordjevic S.P."/>
            <person name="Bogema D.R."/>
            <person name="Jenkins C."/>
        </authorList>
    </citation>
    <scope>NUCLEOTIDE SEQUENCE</scope>
    <source>
        <strain evidence="3">Fish Creek</strain>
    </source>
</reference>
<dbReference type="InterPro" id="IPR001932">
    <property type="entry name" value="PPM-type_phosphatase-like_dom"/>
</dbReference>
<dbReference type="SMART" id="SM00332">
    <property type="entry name" value="PP2Cc"/>
    <property type="match status" value="1"/>
</dbReference>
<accession>A0A976QWC1</accession>
<dbReference type="InterPro" id="IPR040183">
    <property type="entry name" value="THUMPD1-like"/>
</dbReference>
<gene>
    <name evidence="3" type="ORF">MACJ_001727</name>
</gene>
<dbReference type="CDD" id="cd00143">
    <property type="entry name" value="PP2Cc"/>
    <property type="match status" value="1"/>
</dbReference>
<dbReference type="OrthoDB" id="361237at2759"/>
<evidence type="ECO:0000313" key="3">
    <source>
        <dbReference type="EMBL" id="UKJ90792.2"/>
    </source>
</evidence>
<dbReference type="InterPro" id="IPR036457">
    <property type="entry name" value="PPM-type-like_dom_sf"/>
</dbReference>